<dbReference type="Gene3D" id="1.10.287.130">
    <property type="match status" value="1"/>
</dbReference>
<dbReference type="InterPro" id="IPR003661">
    <property type="entry name" value="HisK_dim/P_dom"/>
</dbReference>
<dbReference type="InterPro" id="IPR001610">
    <property type="entry name" value="PAC"/>
</dbReference>
<dbReference type="SMART" id="SM00387">
    <property type="entry name" value="HATPase_c"/>
    <property type="match status" value="1"/>
</dbReference>
<evidence type="ECO:0000259" key="6">
    <source>
        <dbReference type="PROSITE" id="PS50110"/>
    </source>
</evidence>
<sequence length="654" mass="72151">MQHAERLPAALIDEGQYRLLVEAVSDYAIFMLDPDGFVASWNPGARRFKGYETAEILGHHFSCFYTAEDLLTGLPGRALEQARCEGRFEQEGWRVRKDGTRFWAHVVIDPIRNAQGTLLGFAKVTRDLTERKAAEDALRKSEEQFRLLVQGVSDYALYMLDPTGQVTSWNAGAEKIKGYTPQEIIGQHFSRFYTPEDREAGLPQQGLETAQREGRFEKEGWRIRKDGTRFWANVVIDAIRDDNGTLLGYAKVTRDITEKRETQLALEQAREALFQSQKMEALGQLTGGIAHDFNNLLMVFIGCLELVRKRLPDDPKVTPLLDNAIQGAQRGVSLTQRMLAFARRQELNPETIELPTLVRGMAELLQRSLGPSIKIETRFPLILRPAHADTNQLELALLNLAMNARDAMPEGGSIIISARDELISQGHPSHLKPGAYVCLSVQDTGQGMDEDTLSRAMEPFFTTKGIGKGTGLGLSMVHGLTEQSGGRLILKSRLGEGTTAEIWLPAAHVSDAGMQTTDEPLPAPSTDKPGNTFHILVVDDDPLVLTSTAAMLEDLGNTVYKASSGTQALDIMRKAYPPVDLVITDQAMPYMSGTQLAEAIRAHWADLPIVLASGYAELPATLSVDLHKLAKPFRLEELAKAIDQAMRPDAIASA</sequence>
<reference evidence="9 10" key="1">
    <citation type="submission" date="2018-06" db="EMBL/GenBank/DDBJ databases">
        <authorList>
            <consortium name="Pathogen Informatics"/>
            <person name="Doyle S."/>
        </authorList>
    </citation>
    <scope>NUCLEOTIDE SEQUENCE [LARGE SCALE GENOMIC DNA]</scope>
    <source>
        <strain evidence="9 10">NCTC11842</strain>
    </source>
</reference>
<dbReference type="PANTHER" id="PTHR43065:SF49">
    <property type="entry name" value="HISTIDINE KINASE"/>
    <property type="match status" value="1"/>
</dbReference>
<dbReference type="AlphaFoldDB" id="A0A2X2CBV5"/>
<dbReference type="CDD" id="cd00130">
    <property type="entry name" value="PAS"/>
    <property type="match status" value="2"/>
</dbReference>
<dbReference type="Proteomes" id="UP000250443">
    <property type="component" value="Unassembled WGS sequence"/>
</dbReference>
<dbReference type="InterPro" id="IPR001789">
    <property type="entry name" value="Sig_transdc_resp-reg_receiver"/>
</dbReference>
<dbReference type="NCBIfam" id="TIGR00229">
    <property type="entry name" value="sensory_box"/>
    <property type="match status" value="2"/>
</dbReference>
<dbReference type="PROSITE" id="PS50109">
    <property type="entry name" value="HIS_KIN"/>
    <property type="match status" value="1"/>
</dbReference>
<accession>A0A2X2CBV5</accession>
<dbReference type="Gene3D" id="3.40.50.2300">
    <property type="match status" value="1"/>
</dbReference>
<evidence type="ECO:0000256" key="1">
    <source>
        <dbReference type="ARBA" id="ARBA00000085"/>
    </source>
</evidence>
<organism evidence="9 10">
    <name type="scientific">Pseudomonas luteola</name>
    <dbReference type="NCBI Taxonomy" id="47886"/>
    <lineage>
        <taxon>Bacteria</taxon>
        <taxon>Pseudomonadati</taxon>
        <taxon>Pseudomonadota</taxon>
        <taxon>Gammaproteobacteria</taxon>
        <taxon>Pseudomonadales</taxon>
        <taxon>Pseudomonadaceae</taxon>
        <taxon>Pseudomonas</taxon>
    </lineage>
</organism>
<evidence type="ECO:0000313" key="9">
    <source>
        <dbReference type="EMBL" id="SPZ06062.1"/>
    </source>
</evidence>
<dbReference type="Pfam" id="PF02518">
    <property type="entry name" value="HATPase_c"/>
    <property type="match status" value="1"/>
</dbReference>
<dbReference type="PRINTS" id="PR00344">
    <property type="entry name" value="BCTRLSENSOR"/>
</dbReference>
<evidence type="ECO:0000259" key="8">
    <source>
        <dbReference type="PROSITE" id="PS50113"/>
    </source>
</evidence>
<gene>
    <name evidence="9" type="ORF">NCTC11842_01989</name>
</gene>
<dbReference type="PROSITE" id="PS50112">
    <property type="entry name" value="PAS"/>
    <property type="match status" value="2"/>
</dbReference>
<dbReference type="CDD" id="cd00082">
    <property type="entry name" value="HisKA"/>
    <property type="match status" value="1"/>
</dbReference>
<dbReference type="SUPFAM" id="SSF47384">
    <property type="entry name" value="Homodimeric domain of signal transducing histidine kinase"/>
    <property type="match status" value="1"/>
</dbReference>
<comment type="catalytic activity">
    <reaction evidence="1">
        <text>ATP + protein L-histidine = ADP + protein N-phospho-L-histidine.</text>
        <dbReference type="EC" id="2.7.13.3"/>
    </reaction>
</comment>
<dbReference type="Pfam" id="PF13426">
    <property type="entry name" value="PAS_9"/>
    <property type="match status" value="2"/>
</dbReference>
<dbReference type="InterPro" id="IPR000014">
    <property type="entry name" value="PAS"/>
</dbReference>
<evidence type="ECO:0000256" key="4">
    <source>
        <dbReference type="PROSITE-ProRule" id="PRU00169"/>
    </source>
</evidence>
<dbReference type="Gene3D" id="3.30.565.10">
    <property type="entry name" value="Histidine kinase-like ATPase, C-terminal domain"/>
    <property type="match status" value="1"/>
</dbReference>
<dbReference type="SUPFAM" id="SSF55874">
    <property type="entry name" value="ATPase domain of HSP90 chaperone/DNA topoisomerase II/histidine kinase"/>
    <property type="match status" value="1"/>
</dbReference>
<dbReference type="PROSITE" id="PS50110">
    <property type="entry name" value="RESPONSE_REGULATORY"/>
    <property type="match status" value="1"/>
</dbReference>
<evidence type="ECO:0000259" key="5">
    <source>
        <dbReference type="PROSITE" id="PS50109"/>
    </source>
</evidence>
<dbReference type="Gene3D" id="3.30.450.20">
    <property type="entry name" value="PAS domain"/>
    <property type="match status" value="2"/>
</dbReference>
<dbReference type="InterPro" id="IPR005467">
    <property type="entry name" value="His_kinase_dom"/>
</dbReference>
<dbReference type="InterPro" id="IPR036097">
    <property type="entry name" value="HisK_dim/P_sf"/>
</dbReference>
<evidence type="ECO:0000313" key="10">
    <source>
        <dbReference type="Proteomes" id="UP000250443"/>
    </source>
</evidence>
<protein>
    <recommendedName>
        <fullName evidence="2">histidine kinase</fullName>
        <ecNumber evidence="2">2.7.13.3</ecNumber>
    </recommendedName>
</protein>
<evidence type="ECO:0000256" key="2">
    <source>
        <dbReference type="ARBA" id="ARBA00012438"/>
    </source>
</evidence>
<dbReference type="InterPro" id="IPR004358">
    <property type="entry name" value="Sig_transdc_His_kin-like_C"/>
</dbReference>
<feature type="domain" description="PAC" evidence="8">
    <location>
        <begin position="216"/>
        <end position="268"/>
    </location>
</feature>
<dbReference type="PROSITE" id="PS50113">
    <property type="entry name" value="PAC"/>
    <property type="match status" value="2"/>
</dbReference>
<name>A0A2X2CBV5_PSELU</name>
<dbReference type="SMART" id="SM00086">
    <property type="entry name" value="PAC"/>
    <property type="match status" value="2"/>
</dbReference>
<feature type="domain" description="Histidine kinase" evidence="5">
    <location>
        <begin position="288"/>
        <end position="508"/>
    </location>
</feature>
<dbReference type="InterPro" id="IPR011006">
    <property type="entry name" value="CheY-like_superfamily"/>
</dbReference>
<evidence type="ECO:0000256" key="3">
    <source>
        <dbReference type="ARBA" id="ARBA00022553"/>
    </source>
</evidence>
<dbReference type="SUPFAM" id="SSF52172">
    <property type="entry name" value="CheY-like"/>
    <property type="match status" value="1"/>
</dbReference>
<feature type="modified residue" description="4-aspartylphosphate" evidence="4">
    <location>
        <position position="585"/>
    </location>
</feature>
<dbReference type="InterPro" id="IPR000700">
    <property type="entry name" value="PAS-assoc_C"/>
</dbReference>
<dbReference type="SMART" id="SM00388">
    <property type="entry name" value="HisKA"/>
    <property type="match status" value="1"/>
</dbReference>
<dbReference type="SMART" id="SM00091">
    <property type="entry name" value="PAS"/>
    <property type="match status" value="2"/>
</dbReference>
<dbReference type="InterPro" id="IPR036890">
    <property type="entry name" value="HATPase_C_sf"/>
</dbReference>
<dbReference type="InterPro" id="IPR003594">
    <property type="entry name" value="HATPase_dom"/>
</dbReference>
<dbReference type="RefSeq" id="WP_112297763.1">
    <property type="nucleotide sequence ID" value="NZ_UAUF01000011.1"/>
</dbReference>
<dbReference type="EC" id="2.7.13.3" evidence="2"/>
<dbReference type="SMART" id="SM00448">
    <property type="entry name" value="REC"/>
    <property type="match status" value="1"/>
</dbReference>
<dbReference type="SUPFAM" id="SSF55785">
    <property type="entry name" value="PYP-like sensor domain (PAS domain)"/>
    <property type="match status" value="2"/>
</dbReference>
<keyword evidence="9" id="KW-0418">Kinase</keyword>
<keyword evidence="9" id="KW-0808">Transferase</keyword>
<keyword evidence="3 4" id="KW-0597">Phosphoprotein</keyword>
<dbReference type="GO" id="GO:0000155">
    <property type="term" value="F:phosphorelay sensor kinase activity"/>
    <property type="evidence" value="ECO:0007669"/>
    <property type="project" value="InterPro"/>
</dbReference>
<dbReference type="Pfam" id="PF00512">
    <property type="entry name" value="HisKA"/>
    <property type="match status" value="1"/>
</dbReference>
<feature type="domain" description="Response regulatory" evidence="6">
    <location>
        <begin position="534"/>
        <end position="646"/>
    </location>
</feature>
<feature type="domain" description="PAS" evidence="7">
    <location>
        <begin position="141"/>
        <end position="214"/>
    </location>
</feature>
<dbReference type="EMBL" id="UAUF01000011">
    <property type="protein sequence ID" value="SPZ06062.1"/>
    <property type="molecule type" value="Genomic_DNA"/>
</dbReference>
<dbReference type="Pfam" id="PF00072">
    <property type="entry name" value="Response_reg"/>
    <property type="match status" value="1"/>
</dbReference>
<feature type="domain" description="PAS" evidence="7">
    <location>
        <begin position="13"/>
        <end position="58"/>
    </location>
</feature>
<evidence type="ECO:0000259" key="7">
    <source>
        <dbReference type="PROSITE" id="PS50112"/>
    </source>
</evidence>
<proteinExistence type="predicted"/>
<dbReference type="InterPro" id="IPR035965">
    <property type="entry name" value="PAS-like_dom_sf"/>
</dbReference>
<dbReference type="PANTHER" id="PTHR43065">
    <property type="entry name" value="SENSOR HISTIDINE KINASE"/>
    <property type="match status" value="1"/>
</dbReference>
<feature type="domain" description="PAC" evidence="8">
    <location>
        <begin position="88"/>
        <end position="140"/>
    </location>
</feature>